<gene>
    <name evidence="5" type="ORF">IAA98_10315</name>
</gene>
<evidence type="ECO:0000256" key="3">
    <source>
        <dbReference type="ARBA" id="ARBA00023163"/>
    </source>
</evidence>
<comment type="caution">
    <text evidence="5">The sequence shown here is derived from an EMBL/GenBank/DDBJ whole genome shotgun (WGS) entry which is preliminary data.</text>
</comment>
<organism evidence="5 6">
    <name type="scientific">Candidatus Avipropionibacterium avicola</name>
    <dbReference type="NCBI Taxonomy" id="2840701"/>
    <lineage>
        <taxon>Bacteria</taxon>
        <taxon>Bacillati</taxon>
        <taxon>Actinomycetota</taxon>
        <taxon>Actinomycetes</taxon>
        <taxon>Propionibacteriales</taxon>
        <taxon>Propionibacteriaceae</taxon>
        <taxon>Propionibacteriaceae incertae sedis</taxon>
        <taxon>Candidatus Avipropionibacterium</taxon>
    </lineage>
</organism>
<keyword evidence="2" id="KW-0238">DNA-binding</keyword>
<evidence type="ECO:0000256" key="2">
    <source>
        <dbReference type="ARBA" id="ARBA00023125"/>
    </source>
</evidence>
<dbReference type="PANTHER" id="PTHR30146">
    <property type="entry name" value="LACI-RELATED TRANSCRIPTIONAL REPRESSOR"/>
    <property type="match status" value="1"/>
</dbReference>
<dbReference type="AlphaFoldDB" id="A0A9D1GYT8"/>
<dbReference type="Gene3D" id="3.40.50.2300">
    <property type="match status" value="1"/>
</dbReference>
<dbReference type="PANTHER" id="PTHR30146:SF155">
    <property type="entry name" value="ALANINE RACEMASE"/>
    <property type="match status" value="1"/>
</dbReference>
<dbReference type="EMBL" id="DVLP01000307">
    <property type="protein sequence ID" value="HIT75969.1"/>
    <property type="molecule type" value="Genomic_DNA"/>
</dbReference>
<sequence>IDGADVQGWPLPDPTVLDSILATLGASQVSAVICHNDVPAQALVDHAEQTGVRVPHDLAVVAYEDRLAARSATPITAVVLPGHEVGRVAAEAIVELLRPDSTGHARQIRIAPELVVRQTTSPQ</sequence>
<protein>
    <submittedName>
        <fullName evidence="5">Substrate-binding domain-containing protein</fullName>
    </submittedName>
</protein>
<dbReference type="Proteomes" id="UP000886842">
    <property type="component" value="Unassembled WGS sequence"/>
</dbReference>
<dbReference type="GO" id="GO:0003700">
    <property type="term" value="F:DNA-binding transcription factor activity"/>
    <property type="evidence" value="ECO:0007669"/>
    <property type="project" value="TreeGrafter"/>
</dbReference>
<dbReference type="GO" id="GO:0000976">
    <property type="term" value="F:transcription cis-regulatory region binding"/>
    <property type="evidence" value="ECO:0007669"/>
    <property type="project" value="TreeGrafter"/>
</dbReference>
<dbReference type="InterPro" id="IPR046335">
    <property type="entry name" value="LacI/GalR-like_sensor"/>
</dbReference>
<dbReference type="InterPro" id="IPR028082">
    <property type="entry name" value="Peripla_BP_I"/>
</dbReference>
<feature type="non-terminal residue" evidence="5">
    <location>
        <position position="1"/>
    </location>
</feature>
<keyword evidence="1" id="KW-0805">Transcription regulation</keyword>
<keyword evidence="3" id="KW-0804">Transcription</keyword>
<evidence type="ECO:0000256" key="1">
    <source>
        <dbReference type="ARBA" id="ARBA00023015"/>
    </source>
</evidence>
<evidence type="ECO:0000313" key="5">
    <source>
        <dbReference type="EMBL" id="HIT75969.1"/>
    </source>
</evidence>
<accession>A0A9D1GYT8</accession>
<dbReference type="SUPFAM" id="SSF53822">
    <property type="entry name" value="Periplasmic binding protein-like I"/>
    <property type="match status" value="1"/>
</dbReference>
<evidence type="ECO:0000259" key="4">
    <source>
        <dbReference type="Pfam" id="PF13377"/>
    </source>
</evidence>
<reference evidence="5" key="2">
    <citation type="journal article" date="2021" name="PeerJ">
        <title>Extensive microbial diversity within the chicken gut microbiome revealed by metagenomics and culture.</title>
        <authorList>
            <person name="Gilroy R."/>
            <person name="Ravi A."/>
            <person name="Getino M."/>
            <person name="Pursley I."/>
            <person name="Horton D.L."/>
            <person name="Alikhan N.F."/>
            <person name="Baker D."/>
            <person name="Gharbi K."/>
            <person name="Hall N."/>
            <person name="Watson M."/>
            <person name="Adriaenssens E.M."/>
            <person name="Foster-Nyarko E."/>
            <person name="Jarju S."/>
            <person name="Secka A."/>
            <person name="Antonio M."/>
            <person name="Oren A."/>
            <person name="Chaudhuri R.R."/>
            <person name="La Ragione R."/>
            <person name="Hildebrand F."/>
            <person name="Pallen M.J."/>
        </authorList>
    </citation>
    <scope>NUCLEOTIDE SEQUENCE</scope>
    <source>
        <strain evidence="5">ChiGjej1B1-24693</strain>
    </source>
</reference>
<evidence type="ECO:0000313" key="6">
    <source>
        <dbReference type="Proteomes" id="UP000886842"/>
    </source>
</evidence>
<reference evidence="5" key="1">
    <citation type="submission" date="2020-10" db="EMBL/GenBank/DDBJ databases">
        <authorList>
            <person name="Gilroy R."/>
        </authorList>
    </citation>
    <scope>NUCLEOTIDE SEQUENCE</scope>
    <source>
        <strain evidence="5">ChiGjej1B1-24693</strain>
    </source>
</reference>
<proteinExistence type="predicted"/>
<feature type="domain" description="Transcriptional regulator LacI/GalR-like sensor" evidence="4">
    <location>
        <begin position="30"/>
        <end position="120"/>
    </location>
</feature>
<dbReference type="Pfam" id="PF13377">
    <property type="entry name" value="Peripla_BP_3"/>
    <property type="match status" value="1"/>
</dbReference>
<name>A0A9D1GYT8_9ACTN</name>